<dbReference type="EMBL" id="CP046640">
    <property type="protein sequence ID" value="QTL97164.1"/>
    <property type="molecule type" value="Genomic_DNA"/>
</dbReference>
<dbReference type="InterPro" id="IPR011042">
    <property type="entry name" value="6-blade_b-propeller_TolB-like"/>
</dbReference>
<organism evidence="3 4">
    <name type="scientific">Iocasia fonsfrigidae</name>
    <dbReference type="NCBI Taxonomy" id="2682810"/>
    <lineage>
        <taxon>Bacteria</taxon>
        <taxon>Bacillati</taxon>
        <taxon>Bacillota</taxon>
        <taxon>Clostridia</taxon>
        <taxon>Halanaerobiales</taxon>
        <taxon>Halanaerobiaceae</taxon>
        <taxon>Iocasia</taxon>
    </lineage>
</organism>
<evidence type="ECO:0000313" key="3">
    <source>
        <dbReference type="EMBL" id="QTL97164.1"/>
    </source>
</evidence>
<dbReference type="KEGG" id="ifn:GM661_03815"/>
<dbReference type="Gene3D" id="2.120.10.30">
    <property type="entry name" value="TolB, C-terminal domain"/>
    <property type="match status" value="3"/>
</dbReference>
<dbReference type="PANTHER" id="PTHR36842">
    <property type="entry name" value="PROTEIN TOLB HOMOLOG"/>
    <property type="match status" value="1"/>
</dbReference>
<dbReference type="PANTHER" id="PTHR36842:SF1">
    <property type="entry name" value="PROTEIN TOLB"/>
    <property type="match status" value="1"/>
</dbReference>
<proteinExistence type="inferred from homology"/>
<dbReference type="Pfam" id="PF07676">
    <property type="entry name" value="PD40"/>
    <property type="match status" value="2"/>
</dbReference>
<comment type="similarity">
    <text evidence="1">Belongs to the TolB family.</text>
</comment>
<sequence>MLKYKKFIVFLIFLFGLMLLSSFTFANNLSNQKLCFISDRFGSYDLFLINGDGSNLKRLTTSDLDETNPVWSPDGKKILFLSRKGYAINDEFDLWVINADGSNIVKIDTDIRVYNSRMPKWSPDSSKILYVTDSEKRLKIYDLKNNTTLNLLDSDTEVEYPCWSLDGTMILTYLKNNKERGVYLISLNGDDKIKLFNNKGSYEIFSWAPDGSKFAYIYTKPFFSFGGKKSGMYVVDKNGKKDKFLGDAYYYEWSPDSKFIVFLKKSYTTYQDESYTHYSTYIINAEINNKKNKAQLLISITDFASFPVLSPDGMKIANKSPNKVYIRELSSGEEIEIKIPGSGLYETNPNWSLDSENLVIVGYPKLFTGDTDLFIVNYKDGQIYKLTNTEKASEDTPVWSPVFYSE</sequence>
<evidence type="ECO:0000256" key="1">
    <source>
        <dbReference type="ARBA" id="ARBA00009820"/>
    </source>
</evidence>
<dbReference type="RefSeq" id="WP_230868816.1">
    <property type="nucleotide sequence ID" value="NZ_CP046640.1"/>
</dbReference>
<keyword evidence="4" id="KW-1185">Reference proteome</keyword>
<evidence type="ECO:0000313" key="4">
    <source>
        <dbReference type="Proteomes" id="UP000665020"/>
    </source>
</evidence>
<keyword evidence="2" id="KW-0732">Signal</keyword>
<dbReference type="InterPro" id="IPR011659">
    <property type="entry name" value="WD40"/>
</dbReference>
<accession>A0A8A7KG75</accession>
<dbReference type="SUPFAM" id="SSF82171">
    <property type="entry name" value="DPP6 N-terminal domain-like"/>
    <property type="match status" value="2"/>
</dbReference>
<feature type="signal peptide" evidence="2">
    <location>
        <begin position="1"/>
        <end position="26"/>
    </location>
</feature>
<dbReference type="AlphaFoldDB" id="A0A8A7KG75"/>
<protein>
    <submittedName>
        <fullName evidence="3">Uncharacterized protein</fullName>
    </submittedName>
</protein>
<evidence type="ECO:0000256" key="2">
    <source>
        <dbReference type="SAM" id="SignalP"/>
    </source>
</evidence>
<gene>
    <name evidence="3" type="ORF">GM661_03815</name>
</gene>
<name>A0A8A7KG75_9FIRM</name>
<dbReference type="Proteomes" id="UP000665020">
    <property type="component" value="Chromosome"/>
</dbReference>
<feature type="chain" id="PRO_5032447947" evidence="2">
    <location>
        <begin position="27"/>
        <end position="406"/>
    </location>
</feature>
<reference evidence="3" key="1">
    <citation type="submission" date="2019-12" db="EMBL/GenBank/DDBJ databases">
        <authorList>
            <person name="zhang j."/>
            <person name="sun C.M."/>
        </authorList>
    </citation>
    <scope>NUCLEOTIDE SEQUENCE</scope>
    <source>
        <strain evidence="3">NS-1</strain>
    </source>
</reference>